<dbReference type="PANTHER" id="PTHR34148:SF1">
    <property type="entry name" value="ADENOSYLCOBINAMIDE-GDP RIBAZOLETRANSFERASE"/>
    <property type="match status" value="1"/>
</dbReference>
<keyword evidence="10 19" id="KW-0812">Transmembrane</keyword>
<evidence type="ECO:0000256" key="12">
    <source>
        <dbReference type="ARBA" id="ARBA00022989"/>
    </source>
</evidence>
<dbReference type="Proteomes" id="UP000556026">
    <property type="component" value="Unassembled WGS sequence"/>
</dbReference>
<keyword evidence="9 19" id="KW-0808">Transferase</keyword>
<evidence type="ECO:0000256" key="15">
    <source>
        <dbReference type="ARBA" id="ARBA00032605"/>
    </source>
</evidence>
<evidence type="ECO:0000256" key="8">
    <source>
        <dbReference type="ARBA" id="ARBA00022573"/>
    </source>
</evidence>
<evidence type="ECO:0000256" key="19">
    <source>
        <dbReference type="HAMAP-Rule" id="MF_00719"/>
    </source>
</evidence>
<comment type="cofactor">
    <cofactor evidence="1 19">
        <name>Mg(2+)</name>
        <dbReference type="ChEBI" id="CHEBI:18420"/>
    </cofactor>
</comment>
<reference evidence="21" key="1">
    <citation type="submission" date="2020-06" db="EMBL/GenBank/DDBJ databases">
        <title>Draft genomic sequence of Geomonas sp. Red330.</title>
        <authorList>
            <person name="Itoh H."/>
            <person name="Zhenxing X."/>
            <person name="Ushijima N."/>
            <person name="Masuda Y."/>
            <person name="Shiratori Y."/>
            <person name="Senoo K."/>
        </authorList>
    </citation>
    <scope>NUCLEOTIDE SEQUENCE [LARGE SCALE GENOMIC DNA]</scope>
    <source>
        <strain evidence="21">Red330</strain>
    </source>
</reference>
<evidence type="ECO:0000256" key="17">
    <source>
        <dbReference type="ARBA" id="ARBA00048623"/>
    </source>
</evidence>
<dbReference type="EC" id="2.7.8.26" evidence="5 19"/>
<keyword evidence="21" id="KW-1185">Reference proteome</keyword>
<evidence type="ECO:0000256" key="5">
    <source>
        <dbReference type="ARBA" id="ARBA00013200"/>
    </source>
</evidence>
<dbReference type="GO" id="GO:0008818">
    <property type="term" value="F:cobalamin 5'-phosphate synthase activity"/>
    <property type="evidence" value="ECO:0007669"/>
    <property type="project" value="UniProtKB-UniRule"/>
</dbReference>
<feature type="transmembrane region" description="Helical" evidence="19">
    <location>
        <begin position="176"/>
        <end position="205"/>
    </location>
</feature>
<evidence type="ECO:0000256" key="18">
    <source>
        <dbReference type="ARBA" id="ARBA00049504"/>
    </source>
</evidence>
<keyword evidence="7 19" id="KW-1003">Cell membrane</keyword>
<comment type="caution">
    <text evidence="20">The sequence shown here is derived from an EMBL/GenBank/DDBJ whole genome shotgun (WGS) entry which is preliminary data.</text>
</comment>
<dbReference type="Pfam" id="PF02654">
    <property type="entry name" value="CobS"/>
    <property type="match status" value="1"/>
</dbReference>
<name>A0A6V8MFA5_9BACT</name>
<dbReference type="GO" id="GO:0009236">
    <property type="term" value="P:cobalamin biosynthetic process"/>
    <property type="evidence" value="ECO:0007669"/>
    <property type="project" value="UniProtKB-UniRule"/>
</dbReference>
<feature type="transmembrane region" description="Helical" evidence="19">
    <location>
        <begin position="32"/>
        <end position="52"/>
    </location>
</feature>
<evidence type="ECO:0000256" key="11">
    <source>
        <dbReference type="ARBA" id="ARBA00022842"/>
    </source>
</evidence>
<organism evidence="20 21">
    <name type="scientific">Geomonas silvestris</name>
    <dbReference type="NCBI Taxonomy" id="2740184"/>
    <lineage>
        <taxon>Bacteria</taxon>
        <taxon>Pseudomonadati</taxon>
        <taxon>Thermodesulfobacteriota</taxon>
        <taxon>Desulfuromonadia</taxon>
        <taxon>Geobacterales</taxon>
        <taxon>Geobacteraceae</taxon>
        <taxon>Geomonas</taxon>
    </lineage>
</organism>
<dbReference type="PANTHER" id="PTHR34148">
    <property type="entry name" value="ADENOSYLCOBINAMIDE-GDP RIBAZOLETRANSFERASE"/>
    <property type="match status" value="1"/>
</dbReference>
<dbReference type="RefSeq" id="WP_183353422.1">
    <property type="nucleotide sequence ID" value="NZ_BLXX01000002.1"/>
</dbReference>
<keyword evidence="11 19" id="KW-0460">Magnesium</keyword>
<dbReference type="UniPathway" id="UPA00148">
    <property type="reaction ID" value="UER00238"/>
</dbReference>
<dbReference type="EMBL" id="BLXX01000002">
    <property type="protein sequence ID" value="GFO58564.1"/>
    <property type="molecule type" value="Genomic_DNA"/>
</dbReference>
<dbReference type="HAMAP" id="MF_00719">
    <property type="entry name" value="CobS"/>
    <property type="match status" value="1"/>
</dbReference>
<evidence type="ECO:0000256" key="3">
    <source>
        <dbReference type="ARBA" id="ARBA00004663"/>
    </source>
</evidence>
<keyword evidence="8 19" id="KW-0169">Cobalamin biosynthesis</keyword>
<evidence type="ECO:0000256" key="14">
    <source>
        <dbReference type="ARBA" id="ARBA00025228"/>
    </source>
</evidence>
<comment type="subcellular location">
    <subcellularLocation>
        <location evidence="2 19">Cell membrane</location>
        <topology evidence="2 19">Multi-pass membrane protein</topology>
    </subcellularLocation>
</comment>
<feature type="transmembrane region" description="Helical" evidence="19">
    <location>
        <begin position="59"/>
        <end position="78"/>
    </location>
</feature>
<evidence type="ECO:0000313" key="21">
    <source>
        <dbReference type="Proteomes" id="UP000556026"/>
    </source>
</evidence>
<evidence type="ECO:0000256" key="16">
    <source>
        <dbReference type="ARBA" id="ARBA00032853"/>
    </source>
</evidence>
<evidence type="ECO:0000256" key="4">
    <source>
        <dbReference type="ARBA" id="ARBA00010561"/>
    </source>
</evidence>
<dbReference type="AlphaFoldDB" id="A0A6V8MFA5"/>
<evidence type="ECO:0000256" key="9">
    <source>
        <dbReference type="ARBA" id="ARBA00022679"/>
    </source>
</evidence>
<comment type="similarity">
    <text evidence="4 19">Belongs to the CobS family.</text>
</comment>
<protein>
    <recommendedName>
        <fullName evidence="6 19">Adenosylcobinamide-GDP ribazoletransferase</fullName>
        <ecNumber evidence="5 19">2.7.8.26</ecNumber>
    </recommendedName>
    <alternativeName>
        <fullName evidence="16 19">Cobalamin synthase</fullName>
    </alternativeName>
    <alternativeName>
        <fullName evidence="15 19">Cobalamin-5'-phosphate synthase</fullName>
    </alternativeName>
</protein>
<accession>A0A6V8MFA5</accession>
<evidence type="ECO:0000256" key="10">
    <source>
        <dbReference type="ARBA" id="ARBA00022692"/>
    </source>
</evidence>
<comment type="function">
    <text evidence="14 19">Joins adenosylcobinamide-GDP and alpha-ribazole to generate adenosylcobalamin (Ado-cobalamin). Also synthesizes adenosylcobalamin 5'-phosphate from adenosylcobinamide-GDP and alpha-ribazole 5'-phosphate.</text>
</comment>
<evidence type="ECO:0000256" key="1">
    <source>
        <dbReference type="ARBA" id="ARBA00001946"/>
    </source>
</evidence>
<evidence type="ECO:0000256" key="2">
    <source>
        <dbReference type="ARBA" id="ARBA00004651"/>
    </source>
</evidence>
<evidence type="ECO:0000256" key="6">
    <source>
        <dbReference type="ARBA" id="ARBA00015850"/>
    </source>
</evidence>
<comment type="catalytic activity">
    <reaction evidence="17 19">
        <text>alpha-ribazole + adenosylcob(III)inamide-GDP = adenosylcob(III)alamin + GMP + H(+)</text>
        <dbReference type="Rhea" id="RHEA:16049"/>
        <dbReference type="ChEBI" id="CHEBI:10329"/>
        <dbReference type="ChEBI" id="CHEBI:15378"/>
        <dbReference type="ChEBI" id="CHEBI:18408"/>
        <dbReference type="ChEBI" id="CHEBI:58115"/>
        <dbReference type="ChEBI" id="CHEBI:60487"/>
        <dbReference type="EC" id="2.7.8.26"/>
    </reaction>
</comment>
<comment type="pathway">
    <text evidence="3 19">Cofactor biosynthesis; adenosylcobalamin biosynthesis; adenosylcobalamin from cob(II)yrinate a,c-diamide: step 7/7.</text>
</comment>
<comment type="catalytic activity">
    <reaction evidence="18 19">
        <text>alpha-ribazole 5'-phosphate + adenosylcob(III)inamide-GDP = adenosylcob(III)alamin 5'-phosphate + GMP + H(+)</text>
        <dbReference type="Rhea" id="RHEA:23560"/>
        <dbReference type="ChEBI" id="CHEBI:15378"/>
        <dbReference type="ChEBI" id="CHEBI:57918"/>
        <dbReference type="ChEBI" id="CHEBI:58115"/>
        <dbReference type="ChEBI" id="CHEBI:60487"/>
        <dbReference type="ChEBI" id="CHEBI:60493"/>
        <dbReference type="EC" id="2.7.8.26"/>
    </reaction>
</comment>
<proteinExistence type="inferred from homology"/>
<dbReference type="GO" id="GO:0005886">
    <property type="term" value="C:plasma membrane"/>
    <property type="evidence" value="ECO:0007669"/>
    <property type="project" value="UniProtKB-SubCell"/>
</dbReference>
<keyword evidence="12 19" id="KW-1133">Transmembrane helix</keyword>
<keyword evidence="13 19" id="KW-0472">Membrane</keyword>
<evidence type="ECO:0000256" key="13">
    <source>
        <dbReference type="ARBA" id="ARBA00023136"/>
    </source>
</evidence>
<dbReference type="NCBIfam" id="TIGR00317">
    <property type="entry name" value="cobS"/>
    <property type="match status" value="1"/>
</dbReference>
<dbReference type="InterPro" id="IPR003805">
    <property type="entry name" value="CobS"/>
</dbReference>
<gene>
    <name evidence="19 20" type="primary">cobS</name>
    <name evidence="20" type="ORF">GMST_08890</name>
</gene>
<evidence type="ECO:0000313" key="20">
    <source>
        <dbReference type="EMBL" id="GFO58564.1"/>
    </source>
</evidence>
<sequence>MRLFLLAFQFLTIIPLPLTVRCEEEDLGRSMSLFPLVGLALGALLAGADYLVAPLLPRALVDLILIALLALVTGALHLDGLADVCDGLAARGSRERFLEVMKDSRVGAVGAVGLVLALGIKYQALLAVPPPYKRAVLLFFPLVARFAQVQMTVGATRARKDGLGAAFIGGAGLPQFLIAYSTTLVAAYLLLGMNGLYCTLALYLFTWRFKAWAHNRLGGVTGDLIGCASELNEILSLIVLAALVGRGSQAFF</sequence>
<feature type="transmembrane region" description="Helical" evidence="19">
    <location>
        <begin position="106"/>
        <end position="128"/>
    </location>
</feature>
<dbReference type="GO" id="GO:0051073">
    <property type="term" value="F:adenosylcobinamide-GDP ribazoletransferase activity"/>
    <property type="evidence" value="ECO:0007669"/>
    <property type="project" value="UniProtKB-UniRule"/>
</dbReference>
<evidence type="ECO:0000256" key="7">
    <source>
        <dbReference type="ARBA" id="ARBA00022475"/>
    </source>
</evidence>